<proteinExistence type="predicted"/>
<evidence type="ECO:0008006" key="2">
    <source>
        <dbReference type="Google" id="ProtNLM"/>
    </source>
</evidence>
<dbReference type="EMBL" id="OY288114">
    <property type="protein sequence ID" value="CAJ0849506.1"/>
    <property type="molecule type" value="Genomic_DNA"/>
</dbReference>
<protein>
    <recommendedName>
        <fullName evidence="2">Serine protease</fullName>
    </recommendedName>
</protein>
<dbReference type="InterPro" id="IPR043504">
    <property type="entry name" value="Peptidase_S1_PA_chymotrypsin"/>
</dbReference>
<gene>
    <name evidence="1" type="ORF">AMST5_00135</name>
</gene>
<dbReference type="AlphaFoldDB" id="A0AA48LWW5"/>
<name>A0AA48LWW5_9ZZZZ</name>
<dbReference type="Gene3D" id="2.40.10.10">
    <property type="entry name" value="Trypsin-like serine proteases"/>
    <property type="match status" value="1"/>
</dbReference>
<sequence>MLLQSVRELKLEVAGEVYQSLRDDILNRGFQPRVGSSLRPSPLHRLALGIALGRTPGEFSLAIRLQRQSPPLQALVERLKERAHNDVDVAFVGVPRAQDDAAPAPADLKKKMRPIVVGCSIGHIAATGGTLGLIARHRKTGHAVMLSNSHVLALSGRGVSGDPITQPGRVDGGGQDTIVGALLDSTPLKSDSPNLADAAIAMIGDDVPFSVNSVPGLGQFTIGDEGAILLGAKVQKIGRTTGLRRGEVTAIELDDVGVEYDTGEFHFDKQLEIRGEPGLPFSADGDSGSLVFDAQMRAIGLVFAGNPELDERGVSFANHLPTVMTMLDLIPL</sequence>
<dbReference type="SUPFAM" id="SSF50494">
    <property type="entry name" value="Trypsin-like serine proteases"/>
    <property type="match status" value="1"/>
</dbReference>
<evidence type="ECO:0000313" key="1">
    <source>
        <dbReference type="EMBL" id="CAJ0849506.1"/>
    </source>
</evidence>
<organism evidence="1">
    <name type="scientific">freshwater sediment metagenome</name>
    <dbReference type="NCBI Taxonomy" id="556182"/>
    <lineage>
        <taxon>unclassified sequences</taxon>
        <taxon>metagenomes</taxon>
        <taxon>ecological metagenomes</taxon>
    </lineage>
</organism>
<dbReference type="InterPro" id="IPR009003">
    <property type="entry name" value="Peptidase_S1_PA"/>
</dbReference>
<accession>A0AA48LWW5</accession>
<reference evidence="1" key="1">
    <citation type="submission" date="2023-07" db="EMBL/GenBank/DDBJ databases">
        <authorList>
            <person name="Pelsma A.J. K."/>
        </authorList>
    </citation>
    <scope>NUCLEOTIDE SEQUENCE</scope>
</reference>